<dbReference type="RefSeq" id="WP_108404645.1">
    <property type="nucleotide sequence ID" value="NZ_CP026948.1"/>
</dbReference>
<dbReference type="GO" id="GO:0003700">
    <property type="term" value="F:DNA-binding transcription factor activity"/>
    <property type="evidence" value="ECO:0007669"/>
    <property type="project" value="TreeGrafter"/>
</dbReference>
<dbReference type="InterPro" id="IPR000843">
    <property type="entry name" value="HTH_LacI"/>
</dbReference>
<dbReference type="Pfam" id="PF00356">
    <property type="entry name" value="LacI"/>
    <property type="match status" value="1"/>
</dbReference>
<dbReference type="SMART" id="SM00354">
    <property type="entry name" value="HTH_LACI"/>
    <property type="match status" value="1"/>
</dbReference>
<evidence type="ECO:0000313" key="1">
    <source>
        <dbReference type="EMBL" id="AWB84637.1"/>
    </source>
</evidence>
<dbReference type="Pfam" id="PF13377">
    <property type="entry name" value="Peripla_BP_3"/>
    <property type="match status" value="1"/>
</dbReference>
<dbReference type="PANTHER" id="PTHR30146">
    <property type="entry name" value="LACI-RELATED TRANSCRIPTIONAL REPRESSOR"/>
    <property type="match status" value="1"/>
</dbReference>
<dbReference type="CDD" id="cd01392">
    <property type="entry name" value="HTH_LacI"/>
    <property type="match status" value="1"/>
</dbReference>
<accession>A0A2S0WFS7</accession>
<sequence length="374" mass="39621">MPERSRRPRRVSPNTLASIAAELGVSRTTVSNAYNRPDQLSEELRERIFAAARKRGYSGPDPTARSLRTRRAGAVGVILTEALHFAFEDEASVDFLAGLARQTRLCLTLIPVGPEEANPALVTGAIVDGFIVYSVPAKDPHLKAAYERGLPVVVCDQPTGEPGAHFVGIDDAAAITKAARVLIDAGHRHIGILTKRLFSTPRNGPVNRPELADADLHVQRARVRGALDVFDAAGVGDVPIVTRHLNDRDSAAGGAGELLTAHPELTAVLCTTDSMALGVLDYCAAAGIDVPGELSVTGFDATAAARAAGLTTVEQPNVGKGEAAGAMLRSLIESRDPRREAPREVILPTRLIAGRTVSAPRQGARAPRQVPRRP</sequence>
<protein>
    <submittedName>
        <fullName evidence="1">LacI family transcriptional regulator</fullName>
    </submittedName>
</protein>
<organism evidence="1 2">
    <name type="scientific">Corynebacterium liangguodongii</name>
    <dbReference type="NCBI Taxonomy" id="2079535"/>
    <lineage>
        <taxon>Bacteria</taxon>
        <taxon>Bacillati</taxon>
        <taxon>Actinomycetota</taxon>
        <taxon>Actinomycetes</taxon>
        <taxon>Mycobacteriales</taxon>
        <taxon>Corynebacteriaceae</taxon>
        <taxon>Corynebacterium</taxon>
    </lineage>
</organism>
<dbReference type="InterPro" id="IPR046335">
    <property type="entry name" value="LacI/GalR-like_sensor"/>
</dbReference>
<evidence type="ECO:0000313" key="2">
    <source>
        <dbReference type="Proteomes" id="UP000244754"/>
    </source>
</evidence>
<dbReference type="InterPro" id="IPR028082">
    <property type="entry name" value="Peripla_BP_I"/>
</dbReference>
<reference evidence="2" key="1">
    <citation type="submission" date="2018-01" db="EMBL/GenBank/DDBJ databases">
        <authorList>
            <person name="Li J."/>
        </authorList>
    </citation>
    <scope>NUCLEOTIDE SEQUENCE [LARGE SCALE GENOMIC DNA]</scope>
    <source>
        <strain evidence="2">2184</strain>
    </source>
</reference>
<dbReference type="SUPFAM" id="SSF53822">
    <property type="entry name" value="Periplasmic binding protein-like I"/>
    <property type="match status" value="1"/>
</dbReference>
<gene>
    <name evidence="1" type="ORF">C3E79_09260</name>
</gene>
<dbReference type="PROSITE" id="PS50932">
    <property type="entry name" value="HTH_LACI_2"/>
    <property type="match status" value="1"/>
</dbReference>
<dbReference type="KEGG" id="clia:C3E79_09260"/>
<dbReference type="GO" id="GO:0000976">
    <property type="term" value="F:transcription cis-regulatory region binding"/>
    <property type="evidence" value="ECO:0007669"/>
    <property type="project" value="TreeGrafter"/>
</dbReference>
<name>A0A2S0WFS7_9CORY</name>
<dbReference type="Proteomes" id="UP000244754">
    <property type="component" value="Chromosome"/>
</dbReference>
<dbReference type="Gene3D" id="1.10.260.40">
    <property type="entry name" value="lambda repressor-like DNA-binding domains"/>
    <property type="match status" value="1"/>
</dbReference>
<dbReference type="AlphaFoldDB" id="A0A2S0WFS7"/>
<dbReference type="PANTHER" id="PTHR30146:SF138">
    <property type="entry name" value="TRANSCRIPTIONAL REGULATORY PROTEIN"/>
    <property type="match status" value="1"/>
</dbReference>
<dbReference type="InterPro" id="IPR010982">
    <property type="entry name" value="Lambda_DNA-bd_dom_sf"/>
</dbReference>
<dbReference type="EMBL" id="CP026948">
    <property type="protein sequence ID" value="AWB84637.1"/>
    <property type="molecule type" value="Genomic_DNA"/>
</dbReference>
<dbReference type="OrthoDB" id="5171752at2"/>
<proteinExistence type="predicted"/>
<dbReference type="CDD" id="cd06279">
    <property type="entry name" value="PBP1_LacI-like"/>
    <property type="match status" value="1"/>
</dbReference>
<dbReference type="Gene3D" id="3.40.50.2300">
    <property type="match status" value="2"/>
</dbReference>
<dbReference type="SUPFAM" id="SSF47413">
    <property type="entry name" value="lambda repressor-like DNA-binding domains"/>
    <property type="match status" value="1"/>
</dbReference>
<keyword evidence="2" id="KW-1185">Reference proteome</keyword>